<evidence type="ECO:0000256" key="1">
    <source>
        <dbReference type="SAM" id="MobiDB-lite"/>
    </source>
</evidence>
<evidence type="ECO:0000313" key="3">
    <source>
        <dbReference type="EMBL" id="KAF9485793.1"/>
    </source>
</evidence>
<feature type="chain" id="PRO_5040482688" evidence="2">
    <location>
        <begin position="22"/>
        <end position="153"/>
    </location>
</feature>
<protein>
    <submittedName>
        <fullName evidence="3">Uncharacterized protein</fullName>
    </submittedName>
</protein>
<keyword evidence="4" id="KW-1185">Reference proteome</keyword>
<dbReference type="Proteomes" id="UP000807469">
    <property type="component" value="Unassembled WGS sequence"/>
</dbReference>
<comment type="caution">
    <text evidence="3">The sequence shown here is derived from an EMBL/GenBank/DDBJ whole genome shotgun (WGS) entry which is preliminary data.</text>
</comment>
<dbReference type="AlphaFoldDB" id="A0A9P5ZCZ1"/>
<evidence type="ECO:0000256" key="2">
    <source>
        <dbReference type="SAM" id="SignalP"/>
    </source>
</evidence>
<proteinExistence type="predicted"/>
<sequence length="153" mass="17085">MNARAHVNVFWPLLLYTIAMTLELTDPSNKSKARMYSKIYLSIRYTKPTLAALREFFNQLQDGHERSRAQAAAPKGRVNDWSTVVHSGSIYGDVRTILTPLSTASRILTPQKRPTSGPPQRVRVPHTMHNYSAGPELAIAPTSMPPDSIARDE</sequence>
<gene>
    <name evidence="3" type="ORF">BDN70DRAFT_458777</name>
</gene>
<evidence type="ECO:0000313" key="4">
    <source>
        <dbReference type="Proteomes" id="UP000807469"/>
    </source>
</evidence>
<keyword evidence="2" id="KW-0732">Signal</keyword>
<organism evidence="3 4">
    <name type="scientific">Pholiota conissans</name>
    <dbReference type="NCBI Taxonomy" id="109636"/>
    <lineage>
        <taxon>Eukaryota</taxon>
        <taxon>Fungi</taxon>
        <taxon>Dikarya</taxon>
        <taxon>Basidiomycota</taxon>
        <taxon>Agaricomycotina</taxon>
        <taxon>Agaricomycetes</taxon>
        <taxon>Agaricomycetidae</taxon>
        <taxon>Agaricales</taxon>
        <taxon>Agaricineae</taxon>
        <taxon>Strophariaceae</taxon>
        <taxon>Pholiota</taxon>
    </lineage>
</organism>
<feature type="region of interest" description="Disordered" evidence="1">
    <location>
        <begin position="131"/>
        <end position="153"/>
    </location>
</feature>
<accession>A0A9P5ZCZ1</accession>
<dbReference type="EMBL" id="MU155133">
    <property type="protein sequence ID" value="KAF9485793.1"/>
    <property type="molecule type" value="Genomic_DNA"/>
</dbReference>
<name>A0A9P5ZCZ1_9AGAR</name>
<reference evidence="3" key="1">
    <citation type="submission" date="2020-11" db="EMBL/GenBank/DDBJ databases">
        <authorList>
            <consortium name="DOE Joint Genome Institute"/>
            <person name="Ahrendt S."/>
            <person name="Riley R."/>
            <person name="Andreopoulos W."/>
            <person name="Labutti K."/>
            <person name="Pangilinan J."/>
            <person name="Ruiz-Duenas F.J."/>
            <person name="Barrasa J.M."/>
            <person name="Sanchez-Garcia M."/>
            <person name="Camarero S."/>
            <person name="Miyauchi S."/>
            <person name="Serrano A."/>
            <person name="Linde D."/>
            <person name="Babiker R."/>
            <person name="Drula E."/>
            <person name="Ayuso-Fernandez I."/>
            <person name="Pacheco R."/>
            <person name="Padilla G."/>
            <person name="Ferreira P."/>
            <person name="Barriuso J."/>
            <person name="Kellner H."/>
            <person name="Castanera R."/>
            <person name="Alfaro M."/>
            <person name="Ramirez L."/>
            <person name="Pisabarro A.G."/>
            <person name="Kuo A."/>
            <person name="Tritt A."/>
            <person name="Lipzen A."/>
            <person name="He G."/>
            <person name="Yan M."/>
            <person name="Ng V."/>
            <person name="Cullen D."/>
            <person name="Martin F."/>
            <person name="Rosso M.-N."/>
            <person name="Henrissat B."/>
            <person name="Hibbett D."/>
            <person name="Martinez A.T."/>
            <person name="Grigoriev I.V."/>
        </authorList>
    </citation>
    <scope>NUCLEOTIDE SEQUENCE</scope>
    <source>
        <strain evidence="3">CIRM-BRFM 674</strain>
    </source>
</reference>
<feature type="signal peptide" evidence="2">
    <location>
        <begin position="1"/>
        <end position="21"/>
    </location>
</feature>